<name>A0AAD2G408_9STRA</name>
<evidence type="ECO:0000313" key="3">
    <source>
        <dbReference type="Proteomes" id="UP001295423"/>
    </source>
</evidence>
<evidence type="ECO:0000256" key="1">
    <source>
        <dbReference type="SAM" id="SignalP"/>
    </source>
</evidence>
<evidence type="ECO:0000313" key="2">
    <source>
        <dbReference type="EMBL" id="CAJ1962038.1"/>
    </source>
</evidence>
<dbReference type="AlphaFoldDB" id="A0AAD2G408"/>
<dbReference type="EMBL" id="CAKOGP040002092">
    <property type="protein sequence ID" value="CAJ1962038.1"/>
    <property type="molecule type" value="Genomic_DNA"/>
</dbReference>
<comment type="caution">
    <text evidence="2">The sequence shown here is derived from an EMBL/GenBank/DDBJ whole genome shotgun (WGS) entry which is preliminary data.</text>
</comment>
<keyword evidence="1" id="KW-0732">Signal</keyword>
<protein>
    <submittedName>
        <fullName evidence="2">Uncharacterized protein</fullName>
    </submittedName>
</protein>
<reference evidence="2" key="1">
    <citation type="submission" date="2023-08" db="EMBL/GenBank/DDBJ databases">
        <authorList>
            <person name="Audoor S."/>
            <person name="Bilcke G."/>
        </authorList>
    </citation>
    <scope>NUCLEOTIDE SEQUENCE</scope>
</reference>
<gene>
    <name evidence="2" type="ORF">CYCCA115_LOCUS19495</name>
</gene>
<accession>A0AAD2G408</accession>
<organism evidence="2 3">
    <name type="scientific">Cylindrotheca closterium</name>
    <dbReference type="NCBI Taxonomy" id="2856"/>
    <lineage>
        <taxon>Eukaryota</taxon>
        <taxon>Sar</taxon>
        <taxon>Stramenopiles</taxon>
        <taxon>Ochrophyta</taxon>
        <taxon>Bacillariophyta</taxon>
        <taxon>Bacillariophyceae</taxon>
        <taxon>Bacillariophycidae</taxon>
        <taxon>Bacillariales</taxon>
        <taxon>Bacillariaceae</taxon>
        <taxon>Cylindrotheca</taxon>
    </lineage>
</organism>
<feature type="chain" id="PRO_5041955379" evidence="1">
    <location>
        <begin position="23"/>
        <end position="175"/>
    </location>
</feature>
<proteinExistence type="predicted"/>
<sequence>MKYSSSTLVIATLLSASTMTNAFLSPSSLPNKNHKPAQVATAPPTSSSTVLFLEDWVADMIDGELDRESHKKEYENEWMKKNRAAVLSRMESDFVAVLENDGDELRQERKDRRMAEKNPAQYCADRCIATGHCDVYEDIFDMSPEQVIEFCTDCVLSEGEEPCDVPEGFYDKIMP</sequence>
<dbReference type="Proteomes" id="UP001295423">
    <property type="component" value="Unassembled WGS sequence"/>
</dbReference>
<feature type="signal peptide" evidence="1">
    <location>
        <begin position="1"/>
        <end position="22"/>
    </location>
</feature>
<keyword evidence="3" id="KW-1185">Reference proteome</keyword>